<organism evidence="1">
    <name type="scientific">marine sediment metagenome</name>
    <dbReference type="NCBI Taxonomy" id="412755"/>
    <lineage>
        <taxon>unclassified sequences</taxon>
        <taxon>metagenomes</taxon>
        <taxon>ecological metagenomes</taxon>
    </lineage>
</organism>
<reference evidence="1" key="1">
    <citation type="journal article" date="2014" name="Front. Microbiol.">
        <title>High frequency of phylogenetically diverse reductive dehalogenase-homologous genes in deep subseafloor sedimentary metagenomes.</title>
        <authorList>
            <person name="Kawai M."/>
            <person name="Futagami T."/>
            <person name="Toyoda A."/>
            <person name="Takaki Y."/>
            <person name="Nishi S."/>
            <person name="Hori S."/>
            <person name="Arai W."/>
            <person name="Tsubouchi T."/>
            <person name="Morono Y."/>
            <person name="Uchiyama I."/>
            <person name="Ito T."/>
            <person name="Fujiyama A."/>
            <person name="Inagaki F."/>
            <person name="Takami H."/>
        </authorList>
    </citation>
    <scope>NUCLEOTIDE SEQUENCE</scope>
    <source>
        <strain evidence="1">Expedition CK06-06</strain>
    </source>
</reference>
<dbReference type="InterPro" id="IPR009351">
    <property type="entry name" value="AlkZ-like"/>
</dbReference>
<accession>X0VTM9</accession>
<protein>
    <submittedName>
        <fullName evidence="1">Uncharacterized protein</fullName>
    </submittedName>
</protein>
<name>X0VTM9_9ZZZZ</name>
<dbReference type="Pfam" id="PF06224">
    <property type="entry name" value="AlkZ-like"/>
    <property type="match status" value="1"/>
</dbReference>
<comment type="caution">
    <text evidence="1">The sequence shown here is derived from an EMBL/GenBank/DDBJ whole genome shotgun (WGS) entry which is preliminary data.</text>
</comment>
<evidence type="ECO:0000313" key="1">
    <source>
        <dbReference type="EMBL" id="GAG21784.1"/>
    </source>
</evidence>
<gene>
    <name evidence="1" type="ORF">S01H1_58716</name>
</gene>
<feature type="non-terminal residue" evidence="1">
    <location>
        <position position="144"/>
    </location>
</feature>
<dbReference type="AlphaFoldDB" id="X0VTM9"/>
<proteinExistence type="predicted"/>
<sequence length="144" mass="16649">MRDSSIEIDPEAASFFTLDRQHLIERAPASKAIDVVDDILGLNAQGALNYQLSLWNRVSDLDRRFIPNSLFEDRSLVRTWLMRDTVHIVPAHRLPRLRSALRESLLREWNRWTVKTGAKEDPSSWEPRYAKVLRALEGEPLTVS</sequence>
<dbReference type="PANTHER" id="PTHR38479">
    <property type="entry name" value="LMO0824 PROTEIN"/>
    <property type="match status" value="1"/>
</dbReference>
<dbReference type="PANTHER" id="PTHR38479:SF2">
    <property type="entry name" value="WINGED HELIX DNA-BINDING DOMAIN-CONTAINING PROTEIN"/>
    <property type="match status" value="1"/>
</dbReference>
<dbReference type="EMBL" id="BARS01038365">
    <property type="protein sequence ID" value="GAG21784.1"/>
    <property type="molecule type" value="Genomic_DNA"/>
</dbReference>